<dbReference type="NCBIfam" id="NF003547">
    <property type="entry name" value="PRK05205.1-3"/>
    <property type="match status" value="1"/>
</dbReference>
<evidence type="ECO:0000259" key="6">
    <source>
        <dbReference type="Pfam" id="PF00156"/>
    </source>
</evidence>
<evidence type="ECO:0000313" key="8">
    <source>
        <dbReference type="Proteomes" id="UP000602087"/>
    </source>
</evidence>
<organism evidence="7 8">
    <name type="scientific">Sanguibacter suaedae</name>
    <dbReference type="NCBI Taxonomy" id="2795737"/>
    <lineage>
        <taxon>Bacteria</taxon>
        <taxon>Bacillati</taxon>
        <taxon>Actinomycetota</taxon>
        <taxon>Actinomycetes</taxon>
        <taxon>Micrococcales</taxon>
        <taxon>Sanguibacteraceae</taxon>
        <taxon>Sanguibacter</taxon>
    </lineage>
</organism>
<dbReference type="PANTHER" id="PTHR11608">
    <property type="entry name" value="BIFUNCTIONAL PROTEIN PYRR"/>
    <property type="match status" value="1"/>
</dbReference>
<dbReference type="FunFam" id="3.40.50.2020:FF:000020">
    <property type="entry name" value="Bifunctional protein PyrR"/>
    <property type="match status" value="1"/>
</dbReference>
<evidence type="ECO:0000313" key="7">
    <source>
        <dbReference type="EMBL" id="MBI9115369.1"/>
    </source>
</evidence>
<dbReference type="InterPro" id="IPR000836">
    <property type="entry name" value="PRTase_dom"/>
</dbReference>
<comment type="similarity">
    <text evidence="1 4">Belongs to the purine/pyrimidine phosphoribosyltransferase family. PyrR subfamily.</text>
</comment>
<dbReference type="EC" id="2.4.2.9" evidence="4"/>
<comment type="caution">
    <text evidence="7">The sequence shown here is derived from an EMBL/GenBank/DDBJ whole genome shotgun (WGS) entry which is preliminary data.</text>
</comment>
<keyword evidence="3 4" id="KW-0804">Transcription</keyword>
<dbReference type="InterPro" id="IPR050137">
    <property type="entry name" value="PyrR_bifunctional"/>
</dbReference>
<dbReference type="InterPro" id="IPR023050">
    <property type="entry name" value="PyrR"/>
</dbReference>
<dbReference type="SUPFAM" id="SSF53271">
    <property type="entry name" value="PRTase-like"/>
    <property type="match status" value="1"/>
</dbReference>
<dbReference type="InterPro" id="IPR029057">
    <property type="entry name" value="PRTase-like"/>
</dbReference>
<evidence type="ECO:0000256" key="3">
    <source>
        <dbReference type="ARBA" id="ARBA00023163"/>
    </source>
</evidence>
<keyword evidence="4 7" id="KW-0328">Glycosyltransferase</keyword>
<dbReference type="HAMAP" id="MF_01219">
    <property type="entry name" value="PyrR"/>
    <property type="match status" value="1"/>
</dbReference>
<dbReference type="NCBIfam" id="NF003549">
    <property type="entry name" value="PRK05205.1-5"/>
    <property type="match status" value="1"/>
</dbReference>
<comment type="catalytic activity">
    <reaction evidence="4">
        <text>UMP + diphosphate = 5-phospho-alpha-D-ribose 1-diphosphate + uracil</text>
        <dbReference type="Rhea" id="RHEA:13017"/>
        <dbReference type="ChEBI" id="CHEBI:17568"/>
        <dbReference type="ChEBI" id="CHEBI:33019"/>
        <dbReference type="ChEBI" id="CHEBI:57865"/>
        <dbReference type="ChEBI" id="CHEBI:58017"/>
        <dbReference type="EC" id="2.4.2.9"/>
    </reaction>
</comment>
<evidence type="ECO:0000256" key="5">
    <source>
        <dbReference type="SAM" id="MobiDB-lite"/>
    </source>
</evidence>
<dbReference type="EMBL" id="JAEINH010000007">
    <property type="protein sequence ID" value="MBI9115369.1"/>
    <property type="molecule type" value="Genomic_DNA"/>
</dbReference>
<dbReference type="AlphaFoldDB" id="A0A934I4D2"/>
<dbReference type="Gene3D" id="3.40.50.2020">
    <property type="match status" value="1"/>
</dbReference>
<feature type="domain" description="Phosphoribosyltransferase" evidence="6">
    <location>
        <begin position="28"/>
        <end position="169"/>
    </location>
</feature>
<dbReference type="GO" id="GO:0006355">
    <property type="term" value="P:regulation of DNA-templated transcription"/>
    <property type="evidence" value="ECO:0007669"/>
    <property type="project" value="UniProtKB-UniRule"/>
</dbReference>
<dbReference type="Proteomes" id="UP000602087">
    <property type="component" value="Unassembled WGS sequence"/>
</dbReference>
<dbReference type="Pfam" id="PF00156">
    <property type="entry name" value="Pribosyltran"/>
    <property type="match status" value="1"/>
</dbReference>
<dbReference type="PANTHER" id="PTHR11608:SF0">
    <property type="entry name" value="BIFUNCTIONAL PROTEIN PYRR"/>
    <property type="match status" value="1"/>
</dbReference>
<feature type="region of interest" description="Disordered" evidence="5">
    <location>
        <begin position="1"/>
        <end position="24"/>
    </location>
</feature>
<reference evidence="7" key="1">
    <citation type="submission" date="2020-12" db="EMBL/GenBank/DDBJ databases">
        <title>Sanguibacter suaedae sp. nov., isolated from Suaeda aralocaspica.</title>
        <authorList>
            <person name="Ma Q."/>
        </authorList>
    </citation>
    <scope>NUCLEOTIDE SEQUENCE</scope>
    <source>
        <strain evidence="7">YZGR15</strain>
    </source>
</reference>
<keyword evidence="2 4" id="KW-0805">Transcription regulation</keyword>
<feature type="compositionally biased region" description="Pro residues" evidence="5">
    <location>
        <begin position="1"/>
        <end position="11"/>
    </location>
</feature>
<proteinExistence type="inferred from homology"/>
<accession>A0A934I4D2</accession>
<gene>
    <name evidence="4 7" type="primary">pyrR</name>
    <name evidence="7" type="ORF">JAV76_10150</name>
</gene>
<protein>
    <recommendedName>
        <fullName evidence="4">Bifunctional protein PyrR</fullName>
    </recommendedName>
    <domain>
        <recommendedName>
            <fullName evidence="4">Pyrimidine operon regulatory protein</fullName>
        </recommendedName>
    </domain>
    <domain>
        <recommendedName>
            <fullName evidence="4">Uracil phosphoribosyltransferase</fullName>
            <shortName evidence="4">UPRTase</shortName>
            <ecNumber evidence="4">2.4.2.9</ecNumber>
        </recommendedName>
    </domain>
</protein>
<dbReference type="RefSeq" id="WP_198733928.1">
    <property type="nucleotide sequence ID" value="NZ_JAEINH010000007.1"/>
</dbReference>
<comment type="function">
    <text evidence="4">Also displays a weak uracil phosphoribosyltransferase activity which is not physiologically significant.</text>
</comment>
<name>A0A934I4D2_9MICO</name>
<evidence type="ECO:0000256" key="2">
    <source>
        <dbReference type="ARBA" id="ARBA00023015"/>
    </source>
</evidence>
<feature type="compositionally biased region" description="Low complexity" evidence="5">
    <location>
        <begin position="12"/>
        <end position="22"/>
    </location>
</feature>
<evidence type="ECO:0000256" key="1">
    <source>
        <dbReference type="ARBA" id="ARBA00005565"/>
    </source>
</evidence>
<keyword evidence="8" id="KW-1185">Reference proteome</keyword>
<evidence type="ECO:0000256" key="4">
    <source>
        <dbReference type="HAMAP-Rule" id="MF_01219"/>
    </source>
</evidence>
<sequence>MTSGPGLPPDSTPDTPSASADAGTTEVLGATEISRALTRIAHEILERNKGGADVVLLGVPTRGVPLARRLASRLVAVEPGLDVGALVGTLDVTMHRDDLHRQPPRAIGRTELPEGGIDDRVVVLVDDVLFSGRTIRAALDAISDVGRPRAVQLAALVDRGHRELPIRPDFVGKNLPTSLSERVSVLVEEIDGCDAVLIGPGGPGRGEPGGGAR</sequence>
<comment type="function">
    <text evidence="4">Regulates the transcription of the pyrimidine nucleotide (pyr) operon in response to exogenous pyrimidines.</text>
</comment>
<feature type="short sequence motif" description="PRPP-binding" evidence="4">
    <location>
        <begin position="122"/>
        <end position="134"/>
    </location>
</feature>
<dbReference type="GO" id="GO:0004845">
    <property type="term" value="F:uracil phosphoribosyltransferase activity"/>
    <property type="evidence" value="ECO:0007669"/>
    <property type="project" value="UniProtKB-UniRule"/>
</dbReference>
<keyword evidence="4 7" id="KW-0808">Transferase</keyword>